<proteinExistence type="predicted"/>
<reference evidence="2" key="3">
    <citation type="submission" date="2024-02" db="UniProtKB">
        <authorList>
            <consortium name="WormBaseParasite"/>
        </authorList>
    </citation>
    <scope>IDENTIFICATION</scope>
    <source>
        <strain evidence="2">pt0022</strain>
    </source>
</reference>
<evidence type="ECO:0000313" key="1">
    <source>
        <dbReference type="Proteomes" id="UP000093561"/>
    </source>
</evidence>
<protein>
    <submittedName>
        <fullName evidence="2">Uncharacterized protein</fullName>
    </submittedName>
</protein>
<accession>A0AAF5Q451</accession>
<reference evidence="1" key="2">
    <citation type="journal article" date="2016" name="Mol. Ecol.">
        <title>Population genomics of the filarial nematode parasite Wuchereria bancrofti from mosquitoes.</title>
        <authorList>
            <person name="Small S.T."/>
            <person name="Reimer L.J."/>
            <person name="Tisch D.J."/>
            <person name="King C.L."/>
            <person name="Christensen B.M."/>
            <person name="Siba P.M."/>
            <person name="Kazura J.W."/>
            <person name="Serre D."/>
            <person name="Zimmerman P.A."/>
        </authorList>
    </citation>
    <scope>NUCLEOTIDE SEQUENCE</scope>
    <source>
        <strain evidence="1">pt0022</strain>
    </source>
</reference>
<reference evidence="1" key="1">
    <citation type="submission" date="2015-03" db="EMBL/GenBank/DDBJ databases">
        <title>Wuchereria bancrofti Genome Sequencing Papua New Guinea Strain.</title>
        <authorList>
            <person name="Small S.T."/>
            <person name="Serre D."/>
            <person name="Zimmerman P.A."/>
        </authorList>
    </citation>
    <scope>NUCLEOTIDE SEQUENCE [LARGE SCALE GENOMIC DNA]</scope>
    <source>
        <strain evidence="1">pt0022</strain>
    </source>
</reference>
<organism evidence="1 2">
    <name type="scientific">Wuchereria bancrofti</name>
    <dbReference type="NCBI Taxonomy" id="6293"/>
    <lineage>
        <taxon>Eukaryota</taxon>
        <taxon>Metazoa</taxon>
        <taxon>Ecdysozoa</taxon>
        <taxon>Nematoda</taxon>
        <taxon>Chromadorea</taxon>
        <taxon>Rhabditida</taxon>
        <taxon>Spirurina</taxon>
        <taxon>Spiruromorpha</taxon>
        <taxon>Filarioidea</taxon>
        <taxon>Onchocercidae</taxon>
        <taxon>Wuchereria</taxon>
    </lineage>
</organism>
<dbReference type="Proteomes" id="UP000093561">
    <property type="component" value="Unassembled WGS sequence"/>
</dbReference>
<dbReference type="WBParaSite" id="mrna-Wban_09847">
    <property type="protein sequence ID" value="mrna-Wban_09847"/>
    <property type="gene ID" value="Wban_09847"/>
</dbReference>
<evidence type="ECO:0000313" key="2">
    <source>
        <dbReference type="WBParaSite" id="mrna-Wban_09847"/>
    </source>
</evidence>
<name>A0AAF5Q451_WUCBA</name>
<sequence length="26" mass="3168">MKSLSYVFLTKRIFVDRSFTFILLNK</sequence>
<dbReference type="AlphaFoldDB" id="A0AAF5Q451"/>